<evidence type="ECO:0000313" key="2">
    <source>
        <dbReference type="EMBL" id="EMP40704.1"/>
    </source>
</evidence>
<name>M7BU24_CHEMY</name>
<proteinExistence type="predicted"/>
<sequence length="215" mass="24262">MQGWLSARPPERRLRVQEGDGKKHASKSNPAVSESEIKEKFILLPGKKAKEITAGVFNPPVSETDRPILDYYSCDQHHFSCPRLHTALLGEQVMENRCYGEEKTEELGAAPSIQEEFVLEYISLLRVTWVAREGLLLQCRFFPGPYAACLCAAMVPPPLTAQGHGRGSLTGTRTTVALPRNLRKRIAQVLDETFEEITEVDYRDVREHINALFRI</sequence>
<dbReference type="EMBL" id="KB504180">
    <property type="protein sequence ID" value="EMP40704.1"/>
    <property type="molecule type" value="Genomic_DNA"/>
</dbReference>
<gene>
    <name evidence="2" type="ORF">UY3_02041</name>
</gene>
<organism evidence="2 3">
    <name type="scientific">Chelonia mydas</name>
    <name type="common">Green sea-turtle</name>
    <name type="synonym">Chelonia agassizi</name>
    <dbReference type="NCBI Taxonomy" id="8469"/>
    <lineage>
        <taxon>Eukaryota</taxon>
        <taxon>Metazoa</taxon>
        <taxon>Chordata</taxon>
        <taxon>Craniata</taxon>
        <taxon>Vertebrata</taxon>
        <taxon>Euteleostomi</taxon>
        <taxon>Archelosauria</taxon>
        <taxon>Testudinata</taxon>
        <taxon>Testudines</taxon>
        <taxon>Cryptodira</taxon>
        <taxon>Durocryptodira</taxon>
        <taxon>Americhelydia</taxon>
        <taxon>Chelonioidea</taxon>
        <taxon>Cheloniidae</taxon>
        <taxon>Chelonia</taxon>
    </lineage>
</organism>
<evidence type="ECO:0000256" key="1">
    <source>
        <dbReference type="SAM" id="MobiDB-lite"/>
    </source>
</evidence>
<keyword evidence="3" id="KW-1185">Reference proteome</keyword>
<feature type="region of interest" description="Disordered" evidence="1">
    <location>
        <begin position="1"/>
        <end position="33"/>
    </location>
</feature>
<reference evidence="3" key="1">
    <citation type="journal article" date="2013" name="Nat. Genet.">
        <title>The draft genomes of soft-shell turtle and green sea turtle yield insights into the development and evolution of the turtle-specific body plan.</title>
        <authorList>
            <person name="Wang Z."/>
            <person name="Pascual-Anaya J."/>
            <person name="Zadissa A."/>
            <person name="Li W."/>
            <person name="Niimura Y."/>
            <person name="Huang Z."/>
            <person name="Li C."/>
            <person name="White S."/>
            <person name="Xiong Z."/>
            <person name="Fang D."/>
            <person name="Wang B."/>
            <person name="Ming Y."/>
            <person name="Chen Y."/>
            <person name="Zheng Y."/>
            <person name="Kuraku S."/>
            <person name="Pignatelli M."/>
            <person name="Herrero J."/>
            <person name="Beal K."/>
            <person name="Nozawa M."/>
            <person name="Li Q."/>
            <person name="Wang J."/>
            <person name="Zhang H."/>
            <person name="Yu L."/>
            <person name="Shigenobu S."/>
            <person name="Wang J."/>
            <person name="Liu J."/>
            <person name="Flicek P."/>
            <person name="Searle S."/>
            <person name="Wang J."/>
            <person name="Kuratani S."/>
            <person name="Yin Y."/>
            <person name="Aken B."/>
            <person name="Zhang G."/>
            <person name="Irie N."/>
        </authorList>
    </citation>
    <scope>NUCLEOTIDE SEQUENCE [LARGE SCALE GENOMIC DNA]</scope>
</reference>
<dbReference type="AlphaFoldDB" id="M7BU24"/>
<feature type="compositionally biased region" description="Basic and acidic residues" evidence="1">
    <location>
        <begin position="9"/>
        <end position="23"/>
    </location>
</feature>
<accession>M7BU24</accession>
<protein>
    <submittedName>
        <fullName evidence="2">Uncharacterized protein</fullName>
    </submittedName>
</protein>
<evidence type="ECO:0000313" key="3">
    <source>
        <dbReference type="Proteomes" id="UP000031443"/>
    </source>
</evidence>
<dbReference type="Proteomes" id="UP000031443">
    <property type="component" value="Unassembled WGS sequence"/>
</dbReference>